<organism evidence="2 4">
    <name type="scientific">Tetradesmus obliquus</name>
    <name type="common">Green alga</name>
    <name type="synonym">Acutodesmus obliquus</name>
    <dbReference type="NCBI Taxonomy" id="3088"/>
    <lineage>
        <taxon>Eukaryota</taxon>
        <taxon>Viridiplantae</taxon>
        <taxon>Chlorophyta</taxon>
        <taxon>core chlorophytes</taxon>
        <taxon>Chlorophyceae</taxon>
        <taxon>CS clade</taxon>
        <taxon>Sphaeropleales</taxon>
        <taxon>Scenedesmaceae</taxon>
        <taxon>Tetradesmus</taxon>
    </lineage>
</organism>
<reference evidence="2 4" key="1">
    <citation type="submission" date="2016-10" db="EMBL/GenBank/DDBJ databases">
        <authorList>
            <person name="Cai Z."/>
        </authorList>
    </citation>
    <scope>NUCLEOTIDE SEQUENCE [LARGE SCALE GENOMIC DNA]</scope>
</reference>
<dbReference type="AlphaFoldDB" id="A0A383VS42"/>
<evidence type="ECO:0000313" key="4">
    <source>
        <dbReference type="Proteomes" id="UP000256970"/>
    </source>
</evidence>
<dbReference type="EMBL" id="FNXT01001291">
    <property type="protein sequence ID" value="SZX77617.1"/>
    <property type="molecule type" value="Genomic_DNA"/>
</dbReference>
<feature type="compositionally biased region" description="Low complexity" evidence="1">
    <location>
        <begin position="114"/>
        <end position="136"/>
    </location>
</feature>
<feature type="region of interest" description="Disordered" evidence="1">
    <location>
        <begin position="71"/>
        <end position="144"/>
    </location>
</feature>
<evidence type="ECO:0000313" key="3">
    <source>
        <dbReference type="EMBL" id="SZX77617.1"/>
    </source>
</evidence>
<accession>A0A383VS42</accession>
<dbReference type="Proteomes" id="UP000256970">
    <property type="component" value="Unassembled WGS sequence"/>
</dbReference>
<evidence type="ECO:0000256" key="1">
    <source>
        <dbReference type="SAM" id="MobiDB-lite"/>
    </source>
</evidence>
<proteinExistence type="predicted"/>
<keyword evidence="4" id="KW-1185">Reference proteome</keyword>
<sequence>MGKGLEVKFYTGADPEYQAGLKDLKKKPLRCDDRIEDFCRVVLHSDHLESLDNLKTAWGTLWACLRSEEGQEPNDPYVMLQDTDPLSKWFRGANGAAEDEQQQQQQQQRRRWQPPEQQQQQQQQQQEGQQEAEMQPKAWWRRQT</sequence>
<dbReference type="EMBL" id="FNXT01000851">
    <property type="protein sequence ID" value="SZX68338.1"/>
    <property type="molecule type" value="Genomic_DNA"/>
</dbReference>
<evidence type="ECO:0000313" key="2">
    <source>
        <dbReference type="EMBL" id="SZX68338.1"/>
    </source>
</evidence>
<gene>
    <name evidence="3" type="ORF">BQ4739_LOCUS17969</name>
    <name evidence="2" type="ORF">BQ4739_LOCUS8697</name>
</gene>
<dbReference type="PANTHER" id="PTHR36706">
    <property type="entry name" value="UNNAMED PRODUCT"/>
    <property type="match status" value="1"/>
</dbReference>
<name>A0A383VS42_TETOB</name>
<protein>
    <submittedName>
        <fullName evidence="2">Uncharacterized protein</fullName>
    </submittedName>
</protein>